<sequence>MRFTDHFAVERGDDDDWFDCELSTDTPLYVDPFLVFEDDDPYWAETRQTVIDFFSLALSFVDASGGDVTSPHYLKAVRMLRFPEPSEFALGLSMGHPKGSGAGFKYAEKMAAALSLLSQHGVTQVQHLQAFTLFCEGLGVDRISDIFCDLLKAKFIDYTQSVATHHELVIQEVPVRAARWNRKNGRWDHLRIRLPKSPVTEEGVLLVPSRFLKDIPVVTPDSFWTWADTGVGDDLRQELNYELNVALTKEERKEAAYKAAWKHPDLVMDYLNVVSETDREPYDIEADPKLLVGWAEIGREAASKQEPVAKLDDESKFATWVIELAKEFQHAVEETDLWKALWDDGMRKYRPEKIVQAIAAMLFAAHCRTADVDLTRESNLGRGPVDFKFSQGWQKRALLEVKLIPSTHFFTGASKQLPQYMTTERTSVGIYLCVGYTDKDFSPERLQPIEDTIRKLREDSGWTLEIVYVDARTTNKDSASKLK</sequence>
<gene>
    <name evidence="1" type="ORF">D4765_16915</name>
</gene>
<accession>A0A4T2BNW2</accession>
<proteinExistence type="predicted"/>
<dbReference type="Proteomes" id="UP000306192">
    <property type="component" value="Unassembled WGS sequence"/>
</dbReference>
<dbReference type="OrthoDB" id="6691177at2"/>
<comment type="caution">
    <text evidence="1">The sequence shown here is derived from an EMBL/GenBank/DDBJ whole genome shotgun (WGS) entry which is preliminary data.</text>
</comment>
<keyword evidence="2" id="KW-1185">Reference proteome</keyword>
<name>A0A4T2BNW2_9MICO</name>
<dbReference type="AlphaFoldDB" id="A0A4T2BNW2"/>
<evidence type="ECO:0000313" key="2">
    <source>
        <dbReference type="Proteomes" id="UP000306192"/>
    </source>
</evidence>
<reference evidence="1 2" key="1">
    <citation type="journal article" date="2019" name="Microorganisms">
        <title>Systematic Affiliation and Genome Analysis of Subtercola vilae DB165(T) with Particular Emphasis on Cold Adaptation of an Isolate from a High-Altitude Cold Volcano Lake.</title>
        <authorList>
            <person name="Villalobos A.S."/>
            <person name="Wiese J."/>
            <person name="Imhoff J.F."/>
            <person name="Dorador C."/>
            <person name="Keller A."/>
            <person name="Hentschel U."/>
        </authorList>
    </citation>
    <scope>NUCLEOTIDE SEQUENCE [LARGE SCALE GENOMIC DNA]</scope>
    <source>
        <strain evidence="1 2">DB165</strain>
    </source>
</reference>
<dbReference type="RefSeq" id="WP_136643490.1">
    <property type="nucleotide sequence ID" value="NZ_QYRT01000049.1"/>
</dbReference>
<organism evidence="1 2">
    <name type="scientific">Subtercola vilae</name>
    <dbReference type="NCBI Taxonomy" id="2056433"/>
    <lineage>
        <taxon>Bacteria</taxon>
        <taxon>Bacillati</taxon>
        <taxon>Actinomycetota</taxon>
        <taxon>Actinomycetes</taxon>
        <taxon>Micrococcales</taxon>
        <taxon>Microbacteriaceae</taxon>
        <taxon>Subtercola</taxon>
    </lineage>
</organism>
<protein>
    <submittedName>
        <fullName evidence="1">Uncharacterized protein</fullName>
    </submittedName>
</protein>
<evidence type="ECO:0000313" key="1">
    <source>
        <dbReference type="EMBL" id="TIH30788.1"/>
    </source>
</evidence>
<dbReference type="EMBL" id="QYRT01000049">
    <property type="protein sequence ID" value="TIH30788.1"/>
    <property type="molecule type" value="Genomic_DNA"/>
</dbReference>